<feature type="region of interest" description="Disordered" evidence="1">
    <location>
        <begin position="344"/>
        <end position="372"/>
    </location>
</feature>
<dbReference type="AlphaFoldDB" id="A0AAW0DSE3"/>
<organism evidence="2 3">
    <name type="scientific">Favolaschia claudopus</name>
    <dbReference type="NCBI Taxonomy" id="2862362"/>
    <lineage>
        <taxon>Eukaryota</taxon>
        <taxon>Fungi</taxon>
        <taxon>Dikarya</taxon>
        <taxon>Basidiomycota</taxon>
        <taxon>Agaricomycotina</taxon>
        <taxon>Agaricomycetes</taxon>
        <taxon>Agaricomycetidae</taxon>
        <taxon>Agaricales</taxon>
        <taxon>Marasmiineae</taxon>
        <taxon>Mycenaceae</taxon>
        <taxon>Favolaschia</taxon>
    </lineage>
</organism>
<gene>
    <name evidence="2" type="ORF">R3P38DRAFT_3253624</name>
</gene>
<sequence>MSDSVWGLNPKITPHRNITRFEELPSNATIFGRNQSAEVLRPGLMRQGLFITTTTQPTSLHFLPIPFLLPSSSLRPRRPHRARNPPPPPFDSLPSSSLQDGSNDSSNSAPTPPILNYPSILNPLPASARKLNSTRLRQRRSTPFLRQQRQTISLSYASHSLVYALNEGTPLAALKLNIHLLHSTDSLPRSREAASTQRSSRRQANPPSTFQASSSEAFGVRFHRRRRRHRRAAAHTLDYINQRPASGTYAPVRAAGRLTPPQHFKHRVHREFEVHAVAVAVAAAPRSGANLWLSPSPSARRRLSQLLILQIVVRRPTIACGILPTSITIWIDVRRATIEQSGDSNIKHTTNRPPPTDLYCMDRRPASGLDEW</sequence>
<dbReference type="Proteomes" id="UP001362999">
    <property type="component" value="Unassembled WGS sequence"/>
</dbReference>
<dbReference type="EMBL" id="JAWWNJ010000005">
    <property type="protein sequence ID" value="KAK7055589.1"/>
    <property type="molecule type" value="Genomic_DNA"/>
</dbReference>
<protein>
    <submittedName>
        <fullName evidence="2">Uncharacterized protein</fullName>
    </submittedName>
</protein>
<feature type="compositionally biased region" description="Polar residues" evidence="1">
    <location>
        <begin position="186"/>
        <end position="216"/>
    </location>
</feature>
<evidence type="ECO:0000313" key="3">
    <source>
        <dbReference type="Proteomes" id="UP001362999"/>
    </source>
</evidence>
<reference evidence="2 3" key="1">
    <citation type="journal article" date="2024" name="J Genomics">
        <title>Draft genome sequencing and assembly of Favolaschia claudopus CIRM-BRFM 2984 isolated from oak limbs.</title>
        <authorList>
            <person name="Navarro D."/>
            <person name="Drula E."/>
            <person name="Chaduli D."/>
            <person name="Cazenave R."/>
            <person name="Ahrendt S."/>
            <person name="Wang J."/>
            <person name="Lipzen A."/>
            <person name="Daum C."/>
            <person name="Barry K."/>
            <person name="Grigoriev I.V."/>
            <person name="Favel A."/>
            <person name="Rosso M.N."/>
            <person name="Martin F."/>
        </authorList>
    </citation>
    <scope>NUCLEOTIDE SEQUENCE [LARGE SCALE GENOMIC DNA]</scope>
    <source>
        <strain evidence="2 3">CIRM-BRFM 2984</strain>
    </source>
</reference>
<keyword evidence="3" id="KW-1185">Reference proteome</keyword>
<comment type="caution">
    <text evidence="2">The sequence shown here is derived from an EMBL/GenBank/DDBJ whole genome shotgun (WGS) entry which is preliminary data.</text>
</comment>
<accession>A0AAW0DSE3</accession>
<proteinExistence type="predicted"/>
<evidence type="ECO:0000313" key="2">
    <source>
        <dbReference type="EMBL" id="KAK7055589.1"/>
    </source>
</evidence>
<feature type="region of interest" description="Disordered" evidence="1">
    <location>
        <begin position="73"/>
        <end position="122"/>
    </location>
</feature>
<feature type="region of interest" description="Disordered" evidence="1">
    <location>
        <begin position="186"/>
        <end position="226"/>
    </location>
</feature>
<evidence type="ECO:0000256" key="1">
    <source>
        <dbReference type="SAM" id="MobiDB-lite"/>
    </source>
</evidence>
<name>A0AAW0DSE3_9AGAR</name>
<feature type="compositionally biased region" description="Low complexity" evidence="1">
    <location>
        <begin position="92"/>
        <end position="108"/>
    </location>
</feature>